<organism evidence="1 2">
    <name type="scientific">Marasmius crinis-equi</name>
    <dbReference type="NCBI Taxonomy" id="585013"/>
    <lineage>
        <taxon>Eukaryota</taxon>
        <taxon>Fungi</taxon>
        <taxon>Dikarya</taxon>
        <taxon>Basidiomycota</taxon>
        <taxon>Agaricomycotina</taxon>
        <taxon>Agaricomycetes</taxon>
        <taxon>Agaricomycetidae</taxon>
        <taxon>Agaricales</taxon>
        <taxon>Marasmiineae</taxon>
        <taxon>Marasmiaceae</taxon>
        <taxon>Marasmius</taxon>
    </lineage>
</organism>
<keyword evidence="2" id="KW-1185">Reference proteome</keyword>
<evidence type="ECO:0000313" key="2">
    <source>
        <dbReference type="Proteomes" id="UP001465976"/>
    </source>
</evidence>
<dbReference type="SUPFAM" id="SSF103107">
    <property type="entry name" value="Hypothetical protein c14orf129, hspc210"/>
    <property type="match status" value="1"/>
</dbReference>
<protein>
    <recommendedName>
        <fullName evidence="3">GSKIP domain-containing protein</fullName>
    </recommendedName>
</protein>
<dbReference type="Proteomes" id="UP001465976">
    <property type="component" value="Unassembled WGS sequence"/>
</dbReference>
<sequence length="111" mass="12492">MSYPSFYADELQAALREQGAAIKSFSLLKSTDSDAEGSVTLLEERLVHVILSERGYAEKPNRPDGKTQRFDTLDGLLRSLSPLYEKEQHRQLISALDKLAEERREDDGHAA</sequence>
<reference evidence="1 2" key="1">
    <citation type="submission" date="2024-02" db="EMBL/GenBank/DDBJ databases">
        <title>A draft genome for the cacao thread blight pathogen Marasmius crinis-equi.</title>
        <authorList>
            <person name="Cohen S.P."/>
            <person name="Baruah I.K."/>
            <person name="Amoako-Attah I."/>
            <person name="Bukari Y."/>
            <person name="Meinhardt L.W."/>
            <person name="Bailey B.A."/>
        </authorList>
    </citation>
    <scope>NUCLEOTIDE SEQUENCE [LARGE SCALE GENOMIC DNA]</scope>
    <source>
        <strain evidence="1 2">GH-76</strain>
    </source>
</reference>
<proteinExistence type="predicted"/>
<name>A0ABR3G002_9AGAR</name>
<accession>A0ABR3G002</accession>
<evidence type="ECO:0000313" key="1">
    <source>
        <dbReference type="EMBL" id="KAL0581153.1"/>
    </source>
</evidence>
<dbReference type="Gene3D" id="3.30.2280.10">
    <property type="entry name" value="Hypothetical protein (hspc210)"/>
    <property type="match status" value="1"/>
</dbReference>
<evidence type="ECO:0008006" key="3">
    <source>
        <dbReference type="Google" id="ProtNLM"/>
    </source>
</evidence>
<dbReference type="InterPro" id="IPR023231">
    <property type="entry name" value="GSKIP_dom_sf"/>
</dbReference>
<dbReference type="EMBL" id="JBAHYK010000015">
    <property type="protein sequence ID" value="KAL0581153.1"/>
    <property type="molecule type" value="Genomic_DNA"/>
</dbReference>
<gene>
    <name evidence="1" type="ORF">V5O48_000843</name>
</gene>
<comment type="caution">
    <text evidence="1">The sequence shown here is derived from an EMBL/GenBank/DDBJ whole genome shotgun (WGS) entry which is preliminary data.</text>
</comment>